<protein>
    <submittedName>
        <fullName evidence="1">Uncharacterized protein</fullName>
    </submittedName>
</protein>
<comment type="caution">
    <text evidence="1">The sequence shown here is derived from an EMBL/GenBank/DDBJ whole genome shotgun (WGS) entry which is preliminary data.</text>
</comment>
<dbReference type="EMBL" id="BGZK01001316">
    <property type="protein sequence ID" value="GBP77058.1"/>
    <property type="molecule type" value="Genomic_DNA"/>
</dbReference>
<organism evidence="1 2">
    <name type="scientific">Eumeta variegata</name>
    <name type="common">Bagworm moth</name>
    <name type="synonym">Eumeta japonica</name>
    <dbReference type="NCBI Taxonomy" id="151549"/>
    <lineage>
        <taxon>Eukaryota</taxon>
        <taxon>Metazoa</taxon>
        <taxon>Ecdysozoa</taxon>
        <taxon>Arthropoda</taxon>
        <taxon>Hexapoda</taxon>
        <taxon>Insecta</taxon>
        <taxon>Pterygota</taxon>
        <taxon>Neoptera</taxon>
        <taxon>Endopterygota</taxon>
        <taxon>Lepidoptera</taxon>
        <taxon>Glossata</taxon>
        <taxon>Ditrysia</taxon>
        <taxon>Tineoidea</taxon>
        <taxon>Psychidae</taxon>
        <taxon>Oiketicinae</taxon>
        <taxon>Eumeta</taxon>
    </lineage>
</organism>
<proteinExistence type="predicted"/>
<evidence type="ECO:0000313" key="1">
    <source>
        <dbReference type="EMBL" id="GBP77058.1"/>
    </source>
</evidence>
<dbReference type="Proteomes" id="UP000299102">
    <property type="component" value="Unassembled WGS sequence"/>
</dbReference>
<name>A0A4C1YLN9_EUMVA</name>
<gene>
    <name evidence="1" type="ORF">EVAR_45966_1</name>
</gene>
<reference evidence="1 2" key="1">
    <citation type="journal article" date="2019" name="Commun. Biol.">
        <title>The bagworm genome reveals a unique fibroin gene that provides high tensile strength.</title>
        <authorList>
            <person name="Kono N."/>
            <person name="Nakamura H."/>
            <person name="Ohtoshi R."/>
            <person name="Tomita M."/>
            <person name="Numata K."/>
            <person name="Arakawa K."/>
        </authorList>
    </citation>
    <scope>NUCLEOTIDE SEQUENCE [LARGE SCALE GENOMIC DNA]</scope>
</reference>
<accession>A0A4C1YLN9</accession>
<dbReference type="AlphaFoldDB" id="A0A4C1YLN9"/>
<sequence>MVHVSLSLVRSLPPPAALELEDSEVSSGRAVYPRGAFAARPTHERHAACGRSVYISGCNVMLMSYDTIREANANRVSEYTVLQLSISEKAEI</sequence>
<keyword evidence="2" id="KW-1185">Reference proteome</keyword>
<evidence type="ECO:0000313" key="2">
    <source>
        <dbReference type="Proteomes" id="UP000299102"/>
    </source>
</evidence>